<comment type="catalytic activity">
    <reaction evidence="14">
        <text>DNA(n) + a 2'-deoxyribonucleoside 5'-triphosphate = DNA(n+1) + diphosphate</text>
        <dbReference type="Rhea" id="RHEA:22508"/>
        <dbReference type="Rhea" id="RHEA-COMP:17339"/>
        <dbReference type="Rhea" id="RHEA-COMP:17340"/>
        <dbReference type="ChEBI" id="CHEBI:33019"/>
        <dbReference type="ChEBI" id="CHEBI:61560"/>
        <dbReference type="ChEBI" id="CHEBI:173112"/>
        <dbReference type="EC" id="2.7.7.7"/>
    </reaction>
</comment>
<dbReference type="PROSITE" id="PS50994">
    <property type="entry name" value="INTEGRASE"/>
    <property type="match status" value="1"/>
</dbReference>
<sequence length="313" mass="35806">MKSKDETTKLLIDQVNRFETETGRKVKCIRSDNGGEFESKALATFLKSKGIKTKRSLPYHHYQNGAIERYNRSVSDMGRSVLTDSTLPRSFWGFAFLWANYTLNRLPNKEKQKRLDDRATEAHVIGYIDGSKGWMLWIPSSNTIKCSAWARFADDPLKLTTGTQPTNKHVDLNLSRPQPTSLTHVDPALQPAQQSHMDPALQDSSPRALRFIMAVDLGDFTDEDIVGKQEKLQDQLNHITSTPAPVPKKYKDILNHPERKGWLKAIQEELESLYRHRIWTIELVPPGKRVMGARWVFVEKRTADGKLIKLKAR</sequence>
<dbReference type="AlphaFoldDB" id="A0A2N5VX34"/>
<evidence type="ECO:0000256" key="10">
    <source>
        <dbReference type="ARBA" id="ARBA00022918"/>
    </source>
</evidence>
<evidence type="ECO:0000313" key="17">
    <source>
        <dbReference type="EMBL" id="PLW54558.1"/>
    </source>
</evidence>
<dbReference type="SUPFAM" id="SSF53098">
    <property type="entry name" value="Ribonuclease H-like"/>
    <property type="match status" value="1"/>
</dbReference>
<organism evidence="17 18">
    <name type="scientific">Puccinia coronata f. sp. avenae</name>
    <dbReference type="NCBI Taxonomy" id="200324"/>
    <lineage>
        <taxon>Eukaryota</taxon>
        <taxon>Fungi</taxon>
        <taxon>Dikarya</taxon>
        <taxon>Basidiomycota</taxon>
        <taxon>Pucciniomycotina</taxon>
        <taxon>Pucciniomycetes</taxon>
        <taxon>Pucciniales</taxon>
        <taxon>Pucciniaceae</taxon>
        <taxon>Puccinia</taxon>
    </lineage>
</organism>
<dbReference type="InterPro" id="IPR036397">
    <property type="entry name" value="RNaseH_sf"/>
</dbReference>
<evidence type="ECO:0000256" key="12">
    <source>
        <dbReference type="ARBA" id="ARBA00023172"/>
    </source>
</evidence>
<name>A0A2N5VX34_9BASI</name>
<keyword evidence="9" id="KW-0229">DNA integration</keyword>
<keyword evidence="10" id="KW-0695">RNA-directed DNA polymerase</keyword>
<evidence type="ECO:0000256" key="11">
    <source>
        <dbReference type="ARBA" id="ARBA00022932"/>
    </source>
</evidence>
<dbReference type="InterPro" id="IPR057670">
    <property type="entry name" value="SH3_retrovirus"/>
</dbReference>
<keyword evidence="1" id="KW-0815">Transposition</keyword>
<reference evidence="17 18" key="1">
    <citation type="submission" date="2017-11" db="EMBL/GenBank/DDBJ databases">
        <title>De novo assembly and phasing of dikaryotic genomes from two isolates of Puccinia coronata f. sp. avenae, the causal agent of oat crown rust.</title>
        <authorList>
            <person name="Miller M.E."/>
            <person name="Zhang Y."/>
            <person name="Omidvar V."/>
            <person name="Sperschneider J."/>
            <person name="Schwessinger B."/>
            <person name="Raley C."/>
            <person name="Palmer J.M."/>
            <person name="Garnica D."/>
            <person name="Upadhyaya N."/>
            <person name="Rathjen J."/>
            <person name="Taylor J.M."/>
            <person name="Park R.F."/>
            <person name="Dodds P.N."/>
            <person name="Hirsch C.D."/>
            <person name="Kianian S.F."/>
            <person name="Figueroa M."/>
        </authorList>
    </citation>
    <scope>NUCLEOTIDE SEQUENCE [LARGE SCALE GENOMIC DNA]</scope>
    <source>
        <strain evidence="17">12NC29</strain>
    </source>
</reference>
<evidence type="ECO:0000313" key="18">
    <source>
        <dbReference type="Proteomes" id="UP000235388"/>
    </source>
</evidence>
<evidence type="ECO:0000256" key="5">
    <source>
        <dbReference type="ARBA" id="ARBA00022759"/>
    </source>
</evidence>
<protein>
    <recommendedName>
        <fullName evidence="16">Integrase catalytic domain-containing protein</fullName>
    </recommendedName>
</protein>
<keyword evidence="8" id="KW-0694">RNA-binding</keyword>
<keyword evidence="5" id="KW-0255">Endonuclease</keyword>
<keyword evidence="6" id="KW-0378">Hydrolase</keyword>
<dbReference type="GO" id="GO:0032196">
    <property type="term" value="P:transposition"/>
    <property type="evidence" value="ECO:0007669"/>
    <property type="project" value="UniProtKB-KW"/>
</dbReference>
<dbReference type="Pfam" id="PF25597">
    <property type="entry name" value="SH3_retrovirus"/>
    <property type="match status" value="1"/>
</dbReference>
<dbReference type="InterPro" id="IPR012337">
    <property type="entry name" value="RNaseH-like_sf"/>
</dbReference>
<evidence type="ECO:0000259" key="16">
    <source>
        <dbReference type="PROSITE" id="PS50994"/>
    </source>
</evidence>
<dbReference type="PANTHER" id="PTHR42648:SF11">
    <property type="entry name" value="TRANSPOSON TY4-P GAG-POL POLYPROTEIN"/>
    <property type="match status" value="1"/>
</dbReference>
<dbReference type="InterPro" id="IPR039537">
    <property type="entry name" value="Retrotran_Ty1/copia-like"/>
</dbReference>
<keyword evidence="12" id="KW-0233">DNA recombination</keyword>
<dbReference type="OrthoDB" id="7691805at2759"/>
<dbReference type="GO" id="GO:0006310">
    <property type="term" value="P:DNA recombination"/>
    <property type="evidence" value="ECO:0007669"/>
    <property type="project" value="UniProtKB-KW"/>
</dbReference>
<feature type="domain" description="Integrase catalytic" evidence="16">
    <location>
        <begin position="1"/>
        <end position="128"/>
    </location>
</feature>
<dbReference type="GO" id="GO:0005634">
    <property type="term" value="C:nucleus"/>
    <property type="evidence" value="ECO:0007669"/>
    <property type="project" value="UniProtKB-ARBA"/>
</dbReference>
<proteinExistence type="predicted"/>
<evidence type="ECO:0000256" key="6">
    <source>
        <dbReference type="ARBA" id="ARBA00022801"/>
    </source>
</evidence>
<evidence type="ECO:0000256" key="14">
    <source>
        <dbReference type="ARBA" id="ARBA00049244"/>
    </source>
</evidence>
<accession>A0A2N5VX34</accession>
<evidence type="ECO:0000256" key="15">
    <source>
        <dbReference type="SAM" id="MobiDB-lite"/>
    </source>
</evidence>
<dbReference type="Gene3D" id="3.30.420.10">
    <property type="entry name" value="Ribonuclease H-like superfamily/Ribonuclease H"/>
    <property type="match status" value="1"/>
</dbReference>
<dbReference type="GO" id="GO:0004519">
    <property type="term" value="F:endonuclease activity"/>
    <property type="evidence" value="ECO:0007669"/>
    <property type="project" value="UniProtKB-KW"/>
</dbReference>
<keyword evidence="11" id="KW-0808">Transferase</keyword>
<evidence type="ECO:0000256" key="8">
    <source>
        <dbReference type="ARBA" id="ARBA00022884"/>
    </source>
</evidence>
<evidence type="ECO:0000256" key="4">
    <source>
        <dbReference type="ARBA" id="ARBA00022723"/>
    </source>
</evidence>
<keyword evidence="18" id="KW-1185">Reference proteome</keyword>
<evidence type="ECO:0000256" key="9">
    <source>
        <dbReference type="ARBA" id="ARBA00022908"/>
    </source>
</evidence>
<keyword evidence="4" id="KW-0479">Metal-binding</keyword>
<comment type="caution">
    <text evidence="17">The sequence shown here is derived from an EMBL/GenBank/DDBJ whole genome shotgun (WGS) entry which is preliminary data.</text>
</comment>
<gene>
    <name evidence="17" type="ORF">PCANC_04209</name>
</gene>
<dbReference type="GO" id="GO:0015074">
    <property type="term" value="P:DNA integration"/>
    <property type="evidence" value="ECO:0007669"/>
    <property type="project" value="UniProtKB-KW"/>
</dbReference>
<evidence type="ECO:0000256" key="1">
    <source>
        <dbReference type="ARBA" id="ARBA00022578"/>
    </source>
</evidence>
<dbReference type="GO" id="GO:0003964">
    <property type="term" value="F:RNA-directed DNA polymerase activity"/>
    <property type="evidence" value="ECO:0007669"/>
    <property type="project" value="UniProtKB-KW"/>
</dbReference>
<feature type="region of interest" description="Disordered" evidence="15">
    <location>
        <begin position="162"/>
        <end position="185"/>
    </location>
</feature>
<comment type="catalytic activity">
    <reaction evidence="13">
        <text>DNA(n) + a 2'-deoxyribonucleoside 5'-triphosphate = DNA(n+1) + diphosphate</text>
        <dbReference type="Rhea" id="RHEA:22508"/>
        <dbReference type="Rhea" id="RHEA-COMP:17339"/>
        <dbReference type="Rhea" id="RHEA-COMP:17340"/>
        <dbReference type="ChEBI" id="CHEBI:33019"/>
        <dbReference type="ChEBI" id="CHEBI:61560"/>
        <dbReference type="ChEBI" id="CHEBI:173112"/>
        <dbReference type="EC" id="2.7.7.49"/>
    </reaction>
</comment>
<evidence type="ECO:0000256" key="3">
    <source>
        <dbReference type="ARBA" id="ARBA00022722"/>
    </source>
</evidence>
<dbReference type="Proteomes" id="UP000235388">
    <property type="component" value="Unassembled WGS sequence"/>
</dbReference>
<keyword evidence="7" id="KW-0460">Magnesium</keyword>
<dbReference type="PANTHER" id="PTHR42648">
    <property type="entry name" value="TRANSPOSASE, PUTATIVE-RELATED"/>
    <property type="match status" value="1"/>
</dbReference>
<evidence type="ECO:0000256" key="2">
    <source>
        <dbReference type="ARBA" id="ARBA00022695"/>
    </source>
</evidence>
<keyword evidence="2" id="KW-0548">Nucleotidyltransferase</keyword>
<dbReference type="GO" id="GO:0046872">
    <property type="term" value="F:metal ion binding"/>
    <property type="evidence" value="ECO:0007669"/>
    <property type="project" value="UniProtKB-KW"/>
</dbReference>
<dbReference type="GO" id="GO:0016787">
    <property type="term" value="F:hydrolase activity"/>
    <property type="evidence" value="ECO:0007669"/>
    <property type="project" value="UniProtKB-KW"/>
</dbReference>
<dbReference type="GO" id="GO:0003887">
    <property type="term" value="F:DNA-directed DNA polymerase activity"/>
    <property type="evidence" value="ECO:0007669"/>
    <property type="project" value="UniProtKB-KW"/>
</dbReference>
<dbReference type="GO" id="GO:0003723">
    <property type="term" value="F:RNA binding"/>
    <property type="evidence" value="ECO:0007669"/>
    <property type="project" value="UniProtKB-KW"/>
</dbReference>
<dbReference type="EMBL" id="PGCJ01000044">
    <property type="protein sequence ID" value="PLW54558.1"/>
    <property type="molecule type" value="Genomic_DNA"/>
</dbReference>
<evidence type="ECO:0000256" key="13">
    <source>
        <dbReference type="ARBA" id="ARBA00048173"/>
    </source>
</evidence>
<keyword evidence="11" id="KW-0239">DNA-directed DNA polymerase</keyword>
<evidence type="ECO:0000256" key="7">
    <source>
        <dbReference type="ARBA" id="ARBA00022842"/>
    </source>
</evidence>
<dbReference type="STRING" id="200324.A0A2N5VX34"/>
<dbReference type="InterPro" id="IPR001584">
    <property type="entry name" value="Integrase_cat-core"/>
</dbReference>
<keyword evidence="3" id="KW-0540">Nuclease</keyword>